<gene>
    <name evidence="1" type="ORF">A6770_00185</name>
</gene>
<name>A0A367QYT8_9NOSO</name>
<protein>
    <submittedName>
        <fullName evidence="1">Uncharacterized protein</fullName>
    </submittedName>
</protein>
<evidence type="ECO:0000313" key="1">
    <source>
        <dbReference type="EMBL" id="RCJ28861.1"/>
    </source>
</evidence>
<dbReference type="EMBL" id="LXQD01000295">
    <property type="protein sequence ID" value="RCJ28861.1"/>
    <property type="molecule type" value="Genomic_DNA"/>
</dbReference>
<accession>A0A367QYT8</accession>
<proteinExistence type="predicted"/>
<dbReference type="AlphaFoldDB" id="A0A367QYT8"/>
<keyword evidence="2" id="KW-1185">Reference proteome</keyword>
<evidence type="ECO:0000313" key="2">
    <source>
        <dbReference type="Proteomes" id="UP000252107"/>
    </source>
</evidence>
<reference evidence="1" key="1">
    <citation type="submission" date="2016-04" db="EMBL/GenBank/DDBJ databases">
        <authorList>
            <person name="Tabuchi Yagui T.R."/>
        </authorList>
    </citation>
    <scope>NUCLEOTIDE SEQUENCE [LARGE SCALE GENOMIC DNA]</scope>
    <source>
        <strain evidence="1">NIES-26</strain>
    </source>
</reference>
<dbReference type="Proteomes" id="UP000252107">
    <property type="component" value="Unassembled WGS sequence"/>
</dbReference>
<organism evidence="1 2">
    <name type="scientific">Nostoc minutum NIES-26</name>
    <dbReference type="NCBI Taxonomy" id="1844469"/>
    <lineage>
        <taxon>Bacteria</taxon>
        <taxon>Bacillati</taxon>
        <taxon>Cyanobacteriota</taxon>
        <taxon>Cyanophyceae</taxon>
        <taxon>Nostocales</taxon>
        <taxon>Nostocaceae</taxon>
        <taxon>Nostoc</taxon>
    </lineage>
</organism>
<sequence length="283" mass="32484">MLRLTAENFRDQAVDAITSVKKIYELDEPLIDTKTSNEFVVEQLLNDPSINFRSPREVNKIITRQNQQHMQPSDLDKALDDLKAEYDISVEIFNKLETIDFGSAKLVERTATPARCLTVKMLLLAKQIQEHPPKPSDPRRVNISFKLQHLRNQYRNLNVSSQPEAESIKNEVTEQVNEWLKVNATEQQVINESISKLLTAADTGQKLSKLIDEYPHLKFEVIATRVTQIIGITSRFTGRDYSEIATKINIIEKSINEDSTLNEFLKETSFGNRQTQLQNPRCQ</sequence>
<comment type="caution">
    <text evidence="1">The sequence shown here is derived from an EMBL/GenBank/DDBJ whole genome shotgun (WGS) entry which is preliminary data.</text>
</comment>